<dbReference type="InterPro" id="IPR052336">
    <property type="entry name" value="MlaD_Phospholipid_Transporter"/>
</dbReference>
<organism evidence="3 4">
    <name type="scientific">Gordonia pseudamarae</name>
    <dbReference type="NCBI Taxonomy" id="2831662"/>
    <lineage>
        <taxon>Bacteria</taxon>
        <taxon>Bacillati</taxon>
        <taxon>Actinomycetota</taxon>
        <taxon>Actinomycetes</taxon>
        <taxon>Mycobacteriales</taxon>
        <taxon>Gordoniaceae</taxon>
        <taxon>Gordonia</taxon>
    </lineage>
</organism>
<reference evidence="3" key="1">
    <citation type="journal article" date="2021" name="Nat. Microbiol.">
        <title>Cocultivation of an ultrasmall environmental parasitic bacterium with lytic ability against bacteria associated with wastewater foams.</title>
        <authorList>
            <person name="Batinovic S."/>
            <person name="Rose J.J.A."/>
            <person name="Ratcliffe J."/>
            <person name="Seviour R.J."/>
            <person name="Petrovski S."/>
        </authorList>
    </citation>
    <scope>NUCLEOTIDE SEQUENCE</scope>
    <source>
        <strain evidence="3">CON9</strain>
    </source>
</reference>
<dbReference type="Pfam" id="PF02470">
    <property type="entry name" value="MlaD"/>
    <property type="match status" value="1"/>
</dbReference>
<dbReference type="InterPro" id="IPR024516">
    <property type="entry name" value="Mce_C"/>
</dbReference>
<dbReference type="PROSITE" id="PS00430">
    <property type="entry name" value="TONB_DEPENDENT_REC_1"/>
    <property type="match status" value="1"/>
</dbReference>
<evidence type="ECO:0000259" key="1">
    <source>
        <dbReference type="Pfam" id="PF02470"/>
    </source>
</evidence>
<proteinExistence type="predicted"/>
<name>A0ABX6IQN4_9ACTN</name>
<evidence type="ECO:0000313" key="3">
    <source>
        <dbReference type="EMBL" id="QHN37333.1"/>
    </source>
</evidence>
<protein>
    <submittedName>
        <fullName evidence="3">MCE family protein</fullName>
    </submittedName>
</protein>
<dbReference type="Pfam" id="PF11887">
    <property type="entry name" value="Mce4_CUP1"/>
    <property type="match status" value="1"/>
</dbReference>
<dbReference type="InterPro" id="IPR005693">
    <property type="entry name" value="Mce"/>
</dbReference>
<dbReference type="InterPro" id="IPR010916">
    <property type="entry name" value="TonB_box_CS"/>
</dbReference>
<evidence type="ECO:0000313" key="4">
    <source>
        <dbReference type="Proteomes" id="UP001059836"/>
    </source>
</evidence>
<feature type="domain" description="Mce/MlaD" evidence="1">
    <location>
        <begin position="33"/>
        <end position="109"/>
    </location>
</feature>
<sequence>MTRPLAGLAMLLVVIGLATLAVAMFTGATTRSDTVTVRAPRAGLVMDADAKVQLRGVTVGRVDSVAYDDPGTATLTLAMDPGRIGKIPENVGVSIAAPTVFGAKSVELVMPDNPSRSHLRAGQTLSTENVSVEVNTVFQDLTEVLAQIRPADLNAALSAIATGLNGHGEKLGQALVDMNHYLGKVNSELPSLRALLRQTPEMVKVYADTSGPLLNTVRNTSTLSDAIVTDQHKLDAFLTSVIGLSDTGKQVLGDNGPALAKTLRLLVPTLELTDEYNPALTCSLNGFGDLAVSPPADVPGLGLSANFLWGIETYKLSDRPKVGAKGGPQCVGMPIKYQQRAPFLIADTGANMFATGRKTLQLNTQSLHQALFGPIPDGSPR</sequence>
<dbReference type="NCBIfam" id="TIGR00996">
    <property type="entry name" value="Mtu_fam_mce"/>
    <property type="match status" value="1"/>
</dbReference>
<dbReference type="PANTHER" id="PTHR33371">
    <property type="entry name" value="INTERMEMBRANE PHOSPHOLIPID TRANSPORT SYSTEM BINDING PROTEIN MLAD-RELATED"/>
    <property type="match status" value="1"/>
</dbReference>
<dbReference type="InterPro" id="IPR003399">
    <property type="entry name" value="Mce/MlaD"/>
</dbReference>
<dbReference type="EMBL" id="CP045809">
    <property type="protein sequence ID" value="QHN37333.1"/>
    <property type="molecule type" value="Genomic_DNA"/>
</dbReference>
<dbReference type="PANTHER" id="PTHR33371:SF19">
    <property type="entry name" value="MCE-FAMILY PROTEIN MCE4A"/>
    <property type="match status" value="1"/>
</dbReference>
<keyword evidence="4" id="KW-1185">Reference proteome</keyword>
<accession>A0ABX6IQN4</accession>
<feature type="domain" description="Mammalian cell entry C-terminal" evidence="2">
    <location>
        <begin position="116"/>
        <end position="328"/>
    </location>
</feature>
<evidence type="ECO:0000259" key="2">
    <source>
        <dbReference type="Pfam" id="PF11887"/>
    </source>
</evidence>
<dbReference type="Proteomes" id="UP001059836">
    <property type="component" value="Chromosome"/>
</dbReference>
<gene>
    <name evidence="3" type="ORF">GII31_04310</name>
</gene>